<sequence>MTASQTRSQAVRQSLSLNLRIEPSPYNSSSKVVLTAHTPSSAAMAIRAEADAANPSSESSEDNIIEFSVLCHYEYVADESGLMSFKKGEILDIIKRDDTGWWAALRQEGPVVGWIPQAYVTPLSEEMAEKLRSIGEEFRVAEYEAEQLYNTAPVDRGLPVFEPDFDSVLPEPEDDPIPRKVMSSSMPQRCFIQRLPPDLFLQPKRHILPVTSRYVLLEGEKR</sequence>
<evidence type="ECO:0000256" key="2">
    <source>
        <dbReference type="PROSITE-ProRule" id="PRU00192"/>
    </source>
</evidence>
<organism evidence="4 5">
    <name type="scientific">Agrocybe chaxingu</name>
    <dbReference type="NCBI Taxonomy" id="84603"/>
    <lineage>
        <taxon>Eukaryota</taxon>
        <taxon>Fungi</taxon>
        <taxon>Dikarya</taxon>
        <taxon>Basidiomycota</taxon>
        <taxon>Agaricomycotina</taxon>
        <taxon>Agaricomycetes</taxon>
        <taxon>Agaricomycetidae</taxon>
        <taxon>Agaricales</taxon>
        <taxon>Agaricineae</taxon>
        <taxon>Strophariaceae</taxon>
        <taxon>Agrocybe</taxon>
    </lineage>
</organism>
<gene>
    <name evidence="4" type="ORF">NLJ89_g5823</name>
</gene>
<evidence type="ECO:0000259" key="3">
    <source>
        <dbReference type="PROSITE" id="PS50002"/>
    </source>
</evidence>
<comment type="caution">
    <text evidence="4">The sequence shown here is derived from an EMBL/GenBank/DDBJ whole genome shotgun (WGS) entry which is preliminary data.</text>
</comment>
<name>A0A9W8MX02_9AGAR</name>
<dbReference type="InterPro" id="IPR001452">
    <property type="entry name" value="SH3_domain"/>
</dbReference>
<evidence type="ECO:0000256" key="1">
    <source>
        <dbReference type="ARBA" id="ARBA00022443"/>
    </source>
</evidence>
<evidence type="ECO:0000313" key="4">
    <source>
        <dbReference type="EMBL" id="KAJ3508316.1"/>
    </source>
</evidence>
<dbReference type="OrthoDB" id="10255964at2759"/>
<dbReference type="SMART" id="SM00326">
    <property type="entry name" value="SH3"/>
    <property type="match status" value="1"/>
</dbReference>
<proteinExistence type="predicted"/>
<dbReference type="Proteomes" id="UP001148786">
    <property type="component" value="Unassembled WGS sequence"/>
</dbReference>
<dbReference type="AlphaFoldDB" id="A0A9W8MX02"/>
<dbReference type="SUPFAM" id="SSF50044">
    <property type="entry name" value="SH3-domain"/>
    <property type="match status" value="1"/>
</dbReference>
<accession>A0A9W8MX02</accession>
<protein>
    <recommendedName>
        <fullName evidence="3">SH3 domain-containing protein</fullName>
    </recommendedName>
</protein>
<evidence type="ECO:0000313" key="5">
    <source>
        <dbReference type="Proteomes" id="UP001148786"/>
    </source>
</evidence>
<feature type="domain" description="SH3" evidence="3">
    <location>
        <begin position="64"/>
        <end position="125"/>
    </location>
</feature>
<keyword evidence="1 2" id="KW-0728">SH3 domain</keyword>
<dbReference type="Pfam" id="PF00018">
    <property type="entry name" value="SH3_1"/>
    <property type="match status" value="1"/>
</dbReference>
<keyword evidence="5" id="KW-1185">Reference proteome</keyword>
<dbReference type="InterPro" id="IPR036028">
    <property type="entry name" value="SH3-like_dom_sf"/>
</dbReference>
<dbReference type="EMBL" id="JANKHO010000573">
    <property type="protein sequence ID" value="KAJ3508316.1"/>
    <property type="molecule type" value="Genomic_DNA"/>
</dbReference>
<dbReference type="Gene3D" id="2.30.30.40">
    <property type="entry name" value="SH3 Domains"/>
    <property type="match status" value="1"/>
</dbReference>
<reference evidence="4" key="1">
    <citation type="submission" date="2022-07" db="EMBL/GenBank/DDBJ databases">
        <title>Genome Sequence of Agrocybe chaxingu.</title>
        <authorList>
            <person name="Buettner E."/>
        </authorList>
    </citation>
    <scope>NUCLEOTIDE SEQUENCE</scope>
    <source>
        <strain evidence="4">MP-N11</strain>
    </source>
</reference>
<dbReference type="PROSITE" id="PS50002">
    <property type="entry name" value="SH3"/>
    <property type="match status" value="1"/>
</dbReference>